<name>A0A382AU82_9ZZZZ</name>
<proteinExistence type="predicted"/>
<organism evidence="1">
    <name type="scientific">marine metagenome</name>
    <dbReference type="NCBI Taxonomy" id="408172"/>
    <lineage>
        <taxon>unclassified sequences</taxon>
        <taxon>metagenomes</taxon>
        <taxon>ecological metagenomes</taxon>
    </lineage>
</organism>
<accession>A0A382AU82</accession>
<dbReference type="AlphaFoldDB" id="A0A382AU82"/>
<gene>
    <name evidence="1" type="ORF">METZ01_LOCUS157950</name>
</gene>
<sequence>MLVLDCLGAVFGARLAVFVHGLQEDDSDVARRSPCEGGLTIHTGLLDLSLGP</sequence>
<evidence type="ECO:0000313" key="1">
    <source>
        <dbReference type="EMBL" id="SVB05096.1"/>
    </source>
</evidence>
<dbReference type="EMBL" id="UINC01026868">
    <property type="protein sequence ID" value="SVB05096.1"/>
    <property type="molecule type" value="Genomic_DNA"/>
</dbReference>
<protein>
    <submittedName>
        <fullName evidence="1">Uncharacterized protein</fullName>
    </submittedName>
</protein>
<reference evidence="1" key="1">
    <citation type="submission" date="2018-05" db="EMBL/GenBank/DDBJ databases">
        <authorList>
            <person name="Lanie J.A."/>
            <person name="Ng W.-L."/>
            <person name="Kazmierczak K.M."/>
            <person name="Andrzejewski T.M."/>
            <person name="Davidsen T.M."/>
            <person name="Wayne K.J."/>
            <person name="Tettelin H."/>
            <person name="Glass J.I."/>
            <person name="Rusch D."/>
            <person name="Podicherti R."/>
            <person name="Tsui H.-C.T."/>
            <person name="Winkler M.E."/>
        </authorList>
    </citation>
    <scope>NUCLEOTIDE SEQUENCE</scope>
</reference>